<dbReference type="InterPro" id="IPR036465">
    <property type="entry name" value="vWFA_dom_sf"/>
</dbReference>
<evidence type="ECO:0000313" key="4">
    <source>
        <dbReference type="EMBL" id="CDX26780.1"/>
    </source>
</evidence>
<organism evidence="4 5">
    <name type="scientific">Mesorhizobium plurifarium</name>
    <dbReference type="NCBI Taxonomy" id="69974"/>
    <lineage>
        <taxon>Bacteria</taxon>
        <taxon>Pseudomonadati</taxon>
        <taxon>Pseudomonadota</taxon>
        <taxon>Alphaproteobacteria</taxon>
        <taxon>Hyphomicrobiales</taxon>
        <taxon>Phyllobacteriaceae</taxon>
        <taxon>Mesorhizobium</taxon>
    </lineage>
</organism>
<feature type="compositionally biased region" description="Low complexity" evidence="1">
    <location>
        <begin position="246"/>
        <end position="257"/>
    </location>
</feature>
<evidence type="ECO:0008006" key="6">
    <source>
        <dbReference type="Google" id="ProtNLM"/>
    </source>
</evidence>
<dbReference type="SUPFAM" id="SSF53300">
    <property type="entry name" value="vWA-like"/>
    <property type="match status" value="1"/>
</dbReference>
<protein>
    <recommendedName>
        <fullName evidence="6">Metallopeptidase domain-containing protein</fullName>
    </recommendedName>
</protein>
<evidence type="ECO:0000256" key="1">
    <source>
        <dbReference type="SAM" id="MobiDB-lite"/>
    </source>
</evidence>
<proteinExistence type="predicted"/>
<dbReference type="Gene3D" id="3.30.2010.10">
    <property type="entry name" value="Metalloproteases ('zincins'), catalytic domain"/>
    <property type="match status" value="1"/>
</dbReference>
<feature type="domain" description="Putative metallopeptidase" evidence="3">
    <location>
        <begin position="6"/>
        <end position="333"/>
    </location>
</feature>
<dbReference type="InterPro" id="IPR018698">
    <property type="entry name" value="VWA-like_dom"/>
</dbReference>
<sequence>MNAEAEKRIVRARSILLQTAPFYGALALYLKLQEAPELTDTMATDGARLVYNSKFVLELSEPELLFVVAHEVSHLSHGHHGRIGRRDLSDFNRAADYAMNAGLIAAKIGKMPDGMLYDPQYDGMGAEEIYSILQRKARQAKQQQQAQSGKPGADGAGQNGKPEVGAAGQPGKPDHASQAQATGGAPASGQPASAGQSATDATQGPPTGAPAPGNGQSGADATAGAGAPSGGAGGGKPWHGIGGIIAPGDGSDAAAAESADEWQIRTAQAVAVAKAANAGILPGHLARMLDETAAPVVDVRAVLADLIDSRVSSDYSFLKPNRRLIGHGYYLPGQIVDGLEHLVCAVDTSGSMDDHMLANCMAEPIAALESGKVQRLTVVFADTHVRHVQEFEAGDDIKGKLQAKGGGGTRFDDAMRWIADNAADATAAIYLTDMECSVFGDDPGLPVYWAIHGDSRRFNELAARPPFGDCLYIGRLE</sequence>
<keyword evidence="5" id="KW-1185">Reference proteome</keyword>
<dbReference type="Proteomes" id="UP000045285">
    <property type="component" value="Unassembled WGS sequence"/>
</dbReference>
<dbReference type="Pfam" id="PF09967">
    <property type="entry name" value="DUF2201"/>
    <property type="match status" value="1"/>
</dbReference>
<dbReference type="PANTHER" id="PTHR38730">
    <property type="entry name" value="SLL7028 PROTEIN"/>
    <property type="match status" value="1"/>
</dbReference>
<evidence type="ECO:0000259" key="3">
    <source>
        <dbReference type="Pfam" id="PF13203"/>
    </source>
</evidence>
<gene>
    <name evidence="4" type="ORF">MPL3356_60549</name>
</gene>
<dbReference type="EMBL" id="CCMZ01000056">
    <property type="protein sequence ID" value="CDX26780.1"/>
    <property type="molecule type" value="Genomic_DNA"/>
</dbReference>
<evidence type="ECO:0000259" key="2">
    <source>
        <dbReference type="Pfam" id="PF09967"/>
    </source>
</evidence>
<dbReference type="AlphaFoldDB" id="A0A090EA30"/>
<evidence type="ECO:0000313" key="5">
    <source>
        <dbReference type="Proteomes" id="UP000045285"/>
    </source>
</evidence>
<dbReference type="Pfam" id="PF13203">
    <property type="entry name" value="DUF2201_N"/>
    <property type="match status" value="1"/>
</dbReference>
<feature type="region of interest" description="Disordered" evidence="1">
    <location>
        <begin position="135"/>
        <end position="259"/>
    </location>
</feature>
<dbReference type="InterPro" id="IPR025154">
    <property type="entry name" value="Put_metallopeptidase_dom"/>
</dbReference>
<reference evidence="5" key="1">
    <citation type="submission" date="2014-08" db="EMBL/GenBank/DDBJ databases">
        <authorList>
            <person name="Moulin L."/>
        </authorList>
    </citation>
    <scope>NUCLEOTIDE SEQUENCE [LARGE SCALE GENOMIC DNA]</scope>
</reference>
<feature type="domain" description="VWA-like" evidence="2">
    <location>
        <begin position="342"/>
        <end position="472"/>
    </location>
</feature>
<dbReference type="PANTHER" id="PTHR38730:SF1">
    <property type="entry name" value="SLL7028 PROTEIN"/>
    <property type="match status" value="1"/>
</dbReference>
<feature type="compositionally biased region" description="Gly residues" evidence="1">
    <location>
        <begin position="227"/>
        <end position="245"/>
    </location>
</feature>
<name>A0A090EA30_MESPL</name>
<feature type="compositionally biased region" description="Low complexity" evidence="1">
    <location>
        <begin position="176"/>
        <end position="226"/>
    </location>
</feature>
<accession>A0A090EA30</accession>